<sequence length="589" mass="63128">MSVQVPAARNGIDLRDMHTGIVMNGRHRLQFTKIDVPVQEDLTMRMSLPAALLGTTPALAGASAIQNRQSNDTTPTVTLDYSTVVAAAGNTTAGFWKFQNIRFAQAPTGDLRFAPPEWPLTEDSDNTGDLAGSDVDCSSEEDCLFMDIWVPQSALDGTADALPVAVWTYGGGFTGGSKSQNTPEGLFDLSTDFIFVSYNYRLGITGLANGPSFNHQGGTSNVALWDVSQAFSWVQRYIGEFGGNPDQVTAMGFSAGGSHILFQMTRFGGRAEQLFSQAYVMSPGLVPSAGHETAEQFWLNASSAAGCDGGDLGCMKSLDFDTVHAAGSDVAGAYDYSLQPKVDGYIISDTYEACFYAKHFNFSGPVVLTHELHEANSQEYSGVDTDDDVGAALRDFFPLIQDRVVEEALELYPADDYASPGFRFSDIKQHFELTAHNLAATHGLNNQTWNALVELGSATHGTDQIYSTYTLSSSASSDSEVDTDATGTTAASSAAASTTAGLGGNSTDGGGIGGSASVDSGIAIMMQKYLISFIQTGDPNTLWADDKLYWPMYNESDNGVEIYFNTTFTTGHDDLANDQALFWNKALWY</sequence>
<name>A0AAD5RML2_9PEZI</name>
<organism evidence="2 3">
    <name type="scientific">Zalerion maritima</name>
    <dbReference type="NCBI Taxonomy" id="339359"/>
    <lineage>
        <taxon>Eukaryota</taxon>
        <taxon>Fungi</taxon>
        <taxon>Dikarya</taxon>
        <taxon>Ascomycota</taxon>
        <taxon>Pezizomycotina</taxon>
        <taxon>Sordariomycetes</taxon>
        <taxon>Lulworthiomycetidae</taxon>
        <taxon>Lulworthiales</taxon>
        <taxon>Lulworthiaceae</taxon>
        <taxon>Zalerion</taxon>
    </lineage>
</organism>
<accession>A0AAD5RML2</accession>
<comment type="caution">
    <text evidence="2">The sequence shown here is derived from an EMBL/GenBank/DDBJ whole genome shotgun (WGS) entry which is preliminary data.</text>
</comment>
<dbReference type="InterPro" id="IPR029058">
    <property type="entry name" value="AB_hydrolase_fold"/>
</dbReference>
<dbReference type="AlphaFoldDB" id="A0AAD5RML2"/>
<gene>
    <name evidence="2" type="ORF">MKZ38_004272</name>
</gene>
<dbReference type="Pfam" id="PF00135">
    <property type="entry name" value="COesterase"/>
    <property type="match status" value="1"/>
</dbReference>
<dbReference type="InterPro" id="IPR050309">
    <property type="entry name" value="Type-B_Carboxylest/Lipase"/>
</dbReference>
<dbReference type="InterPro" id="IPR002018">
    <property type="entry name" value="CarbesteraseB"/>
</dbReference>
<evidence type="ECO:0000259" key="1">
    <source>
        <dbReference type="Pfam" id="PF00135"/>
    </source>
</evidence>
<keyword evidence="3" id="KW-1185">Reference proteome</keyword>
<dbReference type="Proteomes" id="UP001201980">
    <property type="component" value="Unassembled WGS sequence"/>
</dbReference>
<reference evidence="2" key="1">
    <citation type="submission" date="2022-07" db="EMBL/GenBank/DDBJ databases">
        <title>Draft genome sequence of Zalerion maritima ATCC 34329, a (micro)plastics degrading marine fungus.</title>
        <authorList>
            <person name="Paco A."/>
            <person name="Goncalves M.F.M."/>
            <person name="Rocha-Santos T.A.P."/>
            <person name="Alves A."/>
        </authorList>
    </citation>
    <scope>NUCLEOTIDE SEQUENCE</scope>
    <source>
        <strain evidence="2">ATCC 34329</strain>
    </source>
</reference>
<dbReference type="PANTHER" id="PTHR11559">
    <property type="entry name" value="CARBOXYLESTERASE"/>
    <property type="match status" value="1"/>
</dbReference>
<feature type="domain" description="Carboxylesterase type B" evidence="1">
    <location>
        <begin position="92"/>
        <end position="566"/>
    </location>
</feature>
<dbReference type="SUPFAM" id="SSF53474">
    <property type="entry name" value="alpha/beta-Hydrolases"/>
    <property type="match status" value="1"/>
</dbReference>
<protein>
    <submittedName>
        <fullName evidence="2">Alpha/beta-hydrolase</fullName>
    </submittedName>
</protein>
<dbReference type="Gene3D" id="3.40.50.1820">
    <property type="entry name" value="alpha/beta hydrolase"/>
    <property type="match status" value="1"/>
</dbReference>
<dbReference type="EMBL" id="JAKWBI020000250">
    <property type="protein sequence ID" value="KAJ2897943.1"/>
    <property type="molecule type" value="Genomic_DNA"/>
</dbReference>
<evidence type="ECO:0000313" key="3">
    <source>
        <dbReference type="Proteomes" id="UP001201980"/>
    </source>
</evidence>
<proteinExistence type="predicted"/>
<evidence type="ECO:0000313" key="2">
    <source>
        <dbReference type="EMBL" id="KAJ2897943.1"/>
    </source>
</evidence>